<dbReference type="Proteomes" id="UP001214043">
    <property type="component" value="Chromosome"/>
</dbReference>
<evidence type="ECO:0000256" key="2">
    <source>
        <dbReference type="SAM" id="SignalP"/>
    </source>
</evidence>
<feature type="region of interest" description="Disordered" evidence="1">
    <location>
        <begin position="542"/>
        <end position="588"/>
    </location>
</feature>
<evidence type="ECO:0000313" key="3">
    <source>
        <dbReference type="EMBL" id="WDI31728.1"/>
    </source>
</evidence>
<sequence>MKPHSKKSNTNAFVACLAGGYALAGAAVGQIAAPETVETAQLATDAFAIGALKPGEPALQPSLWQDSEPQTLDFLLSHAPTRPNGPSMGLAMRRILLSPGQRPAGADASLGGKKLLALVKAGFIEEAQTIASLATSGRNNASVAEAQAVIGLLTGNFDNSCRRDTNLASGRDALFWVRLRAFCYARAGEFDAFDLTVNLLRERGAFSPTDEAYLTSMLSAAAGAAPDKTLPPAETALHYAAAEAAGLSLNPLSTRTAEGGVVAALAQNPDADPAMRIEATQQAIAMGVTDAGELARMFNTLEFDVANIAGAAEAAVAAPADPLSDALLYQAISAMNAPEFIRDKAARVSQALELADSFHRAYSLSLLYADDIEALEGVLVAPTEASSFAMARMAVGDSVGAGRWLLAMIGANESVAALPEPVGLAFIDRVNLLALLDPQTAAQVARQAGVAILTEDQNFTVEQRAHVDSSVTARILEAAFNAVGEGKVGQAGLAALAASAGKANREGEVERVIISETLKTAGLPELQRRHAFERAWAARLSGRESGLSGGDAASSSEEAGGETPTPVSTTPRQDEEGLIPRIKPSRGE</sequence>
<evidence type="ECO:0000256" key="1">
    <source>
        <dbReference type="SAM" id="MobiDB-lite"/>
    </source>
</evidence>
<accession>A0AAE9ZF50</accession>
<dbReference type="RefSeq" id="WP_274493615.1">
    <property type="nucleotide sequence ID" value="NZ_CP118166.1"/>
</dbReference>
<feature type="chain" id="PRO_5042011842" evidence="2">
    <location>
        <begin position="27"/>
        <end position="588"/>
    </location>
</feature>
<organism evidence="3 4">
    <name type="scientific">Hyphococcus flavus</name>
    <dbReference type="NCBI Taxonomy" id="1866326"/>
    <lineage>
        <taxon>Bacteria</taxon>
        <taxon>Pseudomonadati</taxon>
        <taxon>Pseudomonadota</taxon>
        <taxon>Alphaproteobacteria</taxon>
        <taxon>Parvularculales</taxon>
        <taxon>Parvularculaceae</taxon>
        <taxon>Hyphococcus</taxon>
    </lineage>
</organism>
<gene>
    <name evidence="3" type="ORF">PUV54_00810</name>
</gene>
<proteinExistence type="predicted"/>
<dbReference type="KEGG" id="hfl:PUV54_00810"/>
<feature type="compositionally biased region" description="Low complexity" evidence="1">
    <location>
        <begin position="542"/>
        <end position="562"/>
    </location>
</feature>
<reference evidence="3" key="1">
    <citation type="submission" date="2023-02" db="EMBL/GenBank/DDBJ databases">
        <title>Genome sequence of Hyphococcus flavus.</title>
        <authorList>
            <person name="Rong J.-C."/>
            <person name="Zhao Q."/>
            <person name="Yi M."/>
            <person name="Wu J.-Y."/>
        </authorList>
    </citation>
    <scope>NUCLEOTIDE SEQUENCE</scope>
    <source>
        <strain evidence="3">MCCC 1K03223</strain>
    </source>
</reference>
<protein>
    <submittedName>
        <fullName evidence="3">Uncharacterized protein</fullName>
    </submittedName>
</protein>
<feature type="signal peptide" evidence="2">
    <location>
        <begin position="1"/>
        <end position="26"/>
    </location>
</feature>
<keyword evidence="2" id="KW-0732">Signal</keyword>
<dbReference type="EMBL" id="CP118166">
    <property type="protein sequence ID" value="WDI31728.1"/>
    <property type="molecule type" value="Genomic_DNA"/>
</dbReference>
<evidence type="ECO:0000313" key="4">
    <source>
        <dbReference type="Proteomes" id="UP001214043"/>
    </source>
</evidence>
<keyword evidence="4" id="KW-1185">Reference proteome</keyword>
<dbReference type="AlphaFoldDB" id="A0AAE9ZF50"/>
<name>A0AAE9ZF50_9PROT</name>